<reference evidence="3 4" key="1">
    <citation type="journal article" date="2016" name="Nat. Commun.">
        <title>Thousands of microbial genomes shed light on interconnected biogeochemical processes in an aquifer system.</title>
        <authorList>
            <person name="Anantharaman K."/>
            <person name="Brown C.T."/>
            <person name="Hug L.A."/>
            <person name="Sharon I."/>
            <person name="Castelle C.J."/>
            <person name="Probst A.J."/>
            <person name="Thomas B.C."/>
            <person name="Singh A."/>
            <person name="Wilkins M.J."/>
            <person name="Karaoz U."/>
            <person name="Brodie E.L."/>
            <person name="Williams K.H."/>
            <person name="Hubbard S.S."/>
            <person name="Banfield J.F."/>
        </authorList>
    </citation>
    <scope>NUCLEOTIDE SEQUENCE [LARGE SCALE GENOMIC DNA]</scope>
</reference>
<dbReference type="Pfam" id="PF01145">
    <property type="entry name" value="Band_7"/>
    <property type="match status" value="1"/>
</dbReference>
<keyword evidence="1" id="KW-0472">Membrane</keyword>
<dbReference type="PRINTS" id="PR00679">
    <property type="entry name" value="PROHIBITIN"/>
</dbReference>
<accession>A0A1G2PR05</accession>
<evidence type="ECO:0000313" key="3">
    <source>
        <dbReference type="EMBL" id="OHA50754.1"/>
    </source>
</evidence>
<dbReference type="Proteomes" id="UP000176951">
    <property type="component" value="Unassembled WGS sequence"/>
</dbReference>
<keyword evidence="1" id="KW-0812">Transmembrane</keyword>
<evidence type="ECO:0000313" key="4">
    <source>
        <dbReference type="Proteomes" id="UP000176951"/>
    </source>
</evidence>
<gene>
    <name evidence="3" type="ORF">A3A97_01530</name>
</gene>
<dbReference type="InterPro" id="IPR001107">
    <property type="entry name" value="Band_7"/>
</dbReference>
<organism evidence="3 4">
    <name type="scientific">Candidatus Terrybacteria bacterium RIFCSPLOWO2_01_FULL_40_23</name>
    <dbReference type="NCBI Taxonomy" id="1802366"/>
    <lineage>
        <taxon>Bacteria</taxon>
        <taxon>Candidatus Terryibacteriota</taxon>
    </lineage>
</organism>
<dbReference type="InterPro" id="IPR036013">
    <property type="entry name" value="Band_7/SPFH_dom_sf"/>
</dbReference>
<dbReference type="PANTHER" id="PTHR23222:SF0">
    <property type="entry name" value="PROHIBITIN 1"/>
    <property type="match status" value="1"/>
</dbReference>
<proteinExistence type="predicted"/>
<comment type="caution">
    <text evidence="3">The sequence shown here is derived from an EMBL/GenBank/DDBJ whole genome shotgun (WGS) entry which is preliminary data.</text>
</comment>
<name>A0A1G2PR05_9BACT</name>
<dbReference type="SUPFAM" id="SSF117892">
    <property type="entry name" value="Band 7/SPFH domain"/>
    <property type="match status" value="1"/>
</dbReference>
<dbReference type="Gene3D" id="3.30.479.30">
    <property type="entry name" value="Band 7 domain"/>
    <property type="match status" value="1"/>
</dbReference>
<sequence>MFWIMIIIAVVLGGIGVIFFVKDLQYKKIVLIGLASGALVITLFSSVKTIDSGWVGVVYNFGAITGQFGEGLQVIAPWQDMQLANIQIQNGSFESLDSDSKENQKIFLTNVSVNFQVAPENVQTLYRNVGPNYYEVIIVPRVKNILKDEVVKYEALDVQPEREKLGKDVASKLRKELDQYSITLVDVLIDDITFSADFDKAIEEAQIATQNTLREEQRIMQRRHEAEQAREVARGKADALSIEAQGQALANEALAKSLTPMLIQFQALQKLADDIKIAILPGGQGLIIDPATLLEDPEKRKP</sequence>
<dbReference type="PANTHER" id="PTHR23222">
    <property type="entry name" value="PROHIBITIN"/>
    <property type="match status" value="1"/>
</dbReference>
<feature type="domain" description="Band 7" evidence="2">
    <location>
        <begin position="45"/>
        <end position="206"/>
    </location>
</feature>
<protein>
    <recommendedName>
        <fullName evidence="2">Band 7 domain-containing protein</fullName>
    </recommendedName>
</protein>
<dbReference type="CDD" id="cd03401">
    <property type="entry name" value="SPFH_prohibitin"/>
    <property type="match status" value="1"/>
</dbReference>
<evidence type="ECO:0000256" key="1">
    <source>
        <dbReference type="SAM" id="Phobius"/>
    </source>
</evidence>
<dbReference type="SMART" id="SM00244">
    <property type="entry name" value="PHB"/>
    <property type="match status" value="1"/>
</dbReference>
<evidence type="ECO:0000259" key="2">
    <source>
        <dbReference type="SMART" id="SM00244"/>
    </source>
</evidence>
<feature type="transmembrane region" description="Helical" evidence="1">
    <location>
        <begin position="6"/>
        <end position="22"/>
    </location>
</feature>
<dbReference type="EMBL" id="MHSW01000029">
    <property type="protein sequence ID" value="OHA50754.1"/>
    <property type="molecule type" value="Genomic_DNA"/>
</dbReference>
<dbReference type="GO" id="GO:0016020">
    <property type="term" value="C:membrane"/>
    <property type="evidence" value="ECO:0007669"/>
    <property type="project" value="InterPro"/>
</dbReference>
<dbReference type="InterPro" id="IPR000163">
    <property type="entry name" value="Prohibitin"/>
</dbReference>
<feature type="transmembrane region" description="Helical" evidence="1">
    <location>
        <begin position="29"/>
        <end position="47"/>
    </location>
</feature>
<keyword evidence="1" id="KW-1133">Transmembrane helix</keyword>
<dbReference type="AlphaFoldDB" id="A0A1G2PR05"/>